<gene>
    <name evidence="2" type="ORF">T459_13794</name>
</gene>
<accession>A0A2G2ZFK1</accession>
<evidence type="ECO:0000313" key="2">
    <source>
        <dbReference type="EMBL" id="PHT80779.1"/>
    </source>
</evidence>
<proteinExistence type="predicted"/>
<comment type="caution">
    <text evidence="2">The sequence shown here is derived from an EMBL/GenBank/DDBJ whole genome shotgun (WGS) entry which is preliminary data.</text>
</comment>
<dbReference type="EMBL" id="AYRZ02000005">
    <property type="protein sequence ID" value="PHT80779.1"/>
    <property type="molecule type" value="Genomic_DNA"/>
</dbReference>
<dbReference type="AlphaFoldDB" id="A0A2G2ZFK1"/>
<protein>
    <submittedName>
        <fullName evidence="2">Uncharacterized protein</fullName>
    </submittedName>
</protein>
<reference evidence="2 3" key="1">
    <citation type="journal article" date="2014" name="Nat. Genet.">
        <title>Genome sequence of the hot pepper provides insights into the evolution of pungency in Capsicum species.</title>
        <authorList>
            <person name="Kim S."/>
            <person name="Park M."/>
            <person name="Yeom S.I."/>
            <person name="Kim Y.M."/>
            <person name="Lee J.M."/>
            <person name="Lee H.A."/>
            <person name="Seo E."/>
            <person name="Choi J."/>
            <person name="Cheong K."/>
            <person name="Kim K.T."/>
            <person name="Jung K."/>
            <person name="Lee G.W."/>
            <person name="Oh S.K."/>
            <person name="Bae C."/>
            <person name="Kim S.B."/>
            <person name="Lee H.Y."/>
            <person name="Kim S.Y."/>
            <person name="Kim M.S."/>
            <person name="Kang B.C."/>
            <person name="Jo Y.D."/>
            <person name="Yang H.B."/>
            <person name="Jeong H.J."/>
            <person name="Kang W.H."/>
            <person name="Kwon J.K."/>
            <person name="Shin C."/>
            <person name="Lim J.Y."/>
            <person name="Park J.H."/>
            <person name="Huh J.H."/>
            <person name="Kim J.S."/>
            <person name="Kim B.D."/>
            <person name="Cohen O."/>
            <person name="Paran I."/>
            <person name="Suh M.C."/>
            <person name="Lee S.B."/>
            <person name="Kim Y.K."/>
            <person name="Shin Y."/>
            <person name="Noh S.J."/>
            <person name="Park J."/>
            <person name="Seo Y.S."/>
            <person name="Kwon S.Y."/>
            <person name="Kim H.A."/>
            <person name="Park J.M."/>
            <person name="Kim H.J."/>
            <person name="Choi S.B."/>
            <person name="Bosland P.W."/>
            <person name="Reeves G."/>
            <person name="Jo S.H."/>
            <person name="Lee B.W."/>
            <person name="Cho H.T."/>
            <person name="Choi H.S."/>
            <person name="Lee M.S."/>
            <person name="Yu Y."/>
            <person name="Do Choi Y."/>
            <person name="Park B.S."/>
            <person name="van Deynze A."/>
            <person name="Ashrafi H."/>
            <person name="Hill T."/>
            <person name="Kim W.T."/>
            <person name="Pai H.S."/>
            <person name="Ahn H.K."/>
            <person name="Yeam I."/>
            <person name="Giovannoni J.J."/>
            <person name="Rose J.K."/>
            <person name="Sorensen I."/>
            <person name="Lee S.J."/>
            <person name="Kim R.W."/>
            <person name="Choi I.Y."/>
            <person name="Choi B.S."/>
            <person name="Lim J.S."/>
            <person name="Lee Y.H."/>
            <person name="Choi D."/>
        </authorList>
    </citation>
    <scope>NUCLEOTIDE SEQUENCE [LARGE SCALE GENOMIC DNA]</scope>
    <source>
        <strain evidence="3">cv. CM334</strain>
    </source>
</reference>
<dbReference type="Gramene" id="PHT80779">
    <property type="protein sequence ID" value="PHT80779"/>
    <property type="gene ID" value="T459_13794"/>
</dbReference>
<feature type="compositionally biased region" description="Basic and acidic residues" evidence="1">
    <location>
        <begin position="44"/>
        <end position="59"/>
    </location>
</feature>
<sequence length="249" mass="28841">MNARFNEVLNSLQQKNESMKQSRQECDPSDAIVDDAGPTSTDSVGKEIDKSIEMEDDKANQSPSFLKKGEQHEKQSDIIVEEIHPLKSIIPGREHDLTLTIYKPPPTTPAEYEISDTTILPAFSTQKKNVSAGKNAPAPRSRKSSKIYRSLFLTHFGSNSKEKKKLTSKERKKYPFEGNHITRDSAIEEMKIFEEWINDDLYKQHTKKKDNDDHYKVNCSPLEFRQLDFIVAFPKFKNWFYLMYQQNKC</sequence>
<organism evidence="2 3">
    <name type="scientific">Capsicum annuum</name>
    <name type="common">Capsicum pepper</name>
    <dbReference type="NCBI Taxonomy" id="4072"/>
    <lineage>
        <taxon>Eukaryota</taxon>
        <taxon>Viridiplantae</taxon>
        <taxon>Streptophyta</taxon>
        <taxon>Embryophyta</taxon>
        <taxon>Tracheophyta</taxon>
        <taxon>Spermatophyta</taxon>
        <taxon>Magnoliopsida</taxon>
        <taxon>eudicotyledons</taxon>
        <taxon>Gunneridae</taxon>
        <taxon>Pentapetalae</taxon>
        <taxon>asterids</taxon>
        <taxon>lamiids</taxon>
        <taxon>Solanales</taxon>
        <taxon>Solanaceae</taxon>
        <taxon>Solanoideae</taxon>
        <taxon>Capsiceae</taxon>
        <taxon>Capsicum</taxon>
    </lineage>
</organism>
<name>A0A2G2ZFK1_CAPAN</name>
<dbReference type="Proteomes" id="UP000222542">
    <property type="component" value="Unassembled WGS sequence"/>
</dbReference>
<reference evidence="2 3" key="2">
    <citation type="journal article" date="2017" name="Genome Biol.">
        <title>New reference genome sequences of hot pepper reveal the massive evolution of plant disease-resistance genes by retroduplication.</title>
        <authorList>
            <person name="Kim S."/>
            <person name="Park J."/>
            <person name="Yeom S.I."/>
            <person name="Kim Y.M."/>
            <person name="Seo E."/>
            <person name="Kim K.T."/>
            <person name="Kim M.S."/>
            <person name="Lee J.M."/>
            <person name="Cheong K."/>
            <person name="Shin H.S."/>
            <person name="Kim S.B."/>
            <person name="Han K."/>
            <person name="Lee J."/>
            <person name="Park M."/>
            <person name="Lee H.A."/>
            <person name="Lee H.Y."/>
            <person name="Lee Y."/>
            <person name="Oh S."/>
            <person name="Lee J.H."/>
            <person name="Choi E."/>
            <person name="Choi E."/>
            <person name="Lee S.E."/>
            <person name="Jeon J."/>
            <person name="Kim H."/>
            <person name="Choi G."/>
            <person name="Song H."/>
            <person name="Lee J."/>
            <person name="Lee S.C."/>
            <person name="Kwon J.K."/>
            <person name="Lee H.Y."/>
            <person name="Koo N."/>
            <person name="Hong Y."/>
            <person name="Kim R.W."/>
            <person name="Kang W.H."/>
            <person name="Huh J.H."/>
            <person name="Kang B.C."/>
            <person name="Yang T.J."/>
            <person name="Lee Y.H."/>
            <person name="Bennetzen J.L."/>
            <person name="Choi D."/>
        </authorList>
    </citation>
    <scope>NUCLEOTIDE SEQUENCE [LARGE SCALE GENOMIC DNA]</scope>
    <source>
        <strain evidence="3">cv. CM334</strain>
    </source>
</reference>
<feature type="region of interest" description="Disordered" evidence="1">
    <location>
        <begin position="1"/>
        <end position="72"/>
    </location>
</feature>
<evidence type="ECO:0000313" key="3">
    <source>
        <dbReference type="Proteomes" id="UP000222542"/>
    </source>
</evidence>
<feature type="compositionally biased region" description="Basic and acidic residues" evidence="1">
    <location>
        <begin position="17"/>
        <end position="26"/>
    </location>
</feature>
<keyword evidence="3" id="KW-1185">Reference proteome</keyword>
<evidence type="ECO:0000256" key="1">
    <source>
        <dbReference type="SAM" id="MobiDB-lite"/>
    </source>
</evidence>